<feature type="domain" description="CHRD" evidence="2">
    <location>
        <begin position="31"/>
        <end position="148"/>
    </location>
</feature>
<gene>
    <name evidence="3" type="ORF">LZ536_03430</name>
</gene>
<protein>
    <submittedName>
        <fullName evidence="3">CHRD domain-containing protein</fullName>
    </submittedName>
</protein>
<name>A0ABT0RK30_9SPHN</name>
<dbReference type="Pfam" id="PF07452">
    <property type="entry name" value="CHRD"/>
    <property type="match status" value="1"/>
</dbReference>
<evidence type="ECO:0000313" key="3">
    <source>
        <dbReference type="EMBL" id="MCL6682955.1"/>
    </source>
</evidence>
<dbReference type="PROSITE" id="PS50933">
    <property type="entry name" value="CHRD"/>
    <property type="match status" value="1"/>
</dbReference>
<keyword evidence="1" id="KW-0732">Signal</keyword>
<feature type="signal peptide" evidence="1">
    <location>
        <begin position="1"/>
        <end position="24"/>
    </location>
</feature>
<dbReference type="EMBL" id="JAMGBD010000001">
    <property type="protein sequence ID" value="MCL6682955.1"/>
    <property type="molecule type" value="Genomic_DNA"/>
</dbReference>
<dbReference type="Proteomes" id="UP001165363">
    <property type="component" value="Unassembled WGS sequence"/>
</dbReference>
<organism evidence="3 4">
    <name type="scientific">Sphingomonas alba</name>
    <dbReference type="NCBI Taxonomy" id="2908208"/>
    <lineage>
        <taxon>Bacteria</taxon>
        <taxon>Pseudomonadati</taxon>
        <taxon>Pseudomonadota</taxon>
        <taxon>Alphaproteobacteria</taxon>
        <taxon>Sphingomonadales</taxon>
        <taxon>Sphingomonadaceae</taxon>
        <taxon>Sphingomonas</taxon>
    </lineage>
</organism>
<sequence length="148" mass="15222">MTVKQMFALSFAASASLIATAVSAGGGLEGNTRRFSANMTGAAEVPGPGDTDGTGKAILELDPAHDRLCYKLKVEGIDPATMSHIHLGAEGVAGAVAVKLDPPTKGVSGNCTQIPPELTQGLMKKASDYYVNVHNDAFPNGAIRGQVK</sequence>
<evidence type="ECO:0000313" key="4">
    <source>
        <dbReference type="Proteomes" id="UP001165363"/>
    </source>
</evidence>
<keyword evidence="4" id="KW-1185">Reference proteome</keyword>
<evidence type="ECO:0000256" key="1">
    <source>
        <dbReference type="SAM" id="SignalP"/>
    </source>
</evidence>
<comment type="caution">
    <text evidence="3">The sequence shown here is derived from an EMBL/GenBank/DDBJ whole genome shotgun (WGS) entry which is preliminary data.</text>
</comment>
<evidence type="ECO:0000259" key="2">
    <source>
        <dbReference type="PROSITE" id="PS50933"/>
    </source>
</evidence>
<feature type="chain" id="PRO_5046034444" evidence="1">
    <location>
        <begin position="25"/>
        <end position="148"/>
    </location>
</feature>
<accession>A0ABT0RK30</accession>
<proteinExistence type="predicted"/>
<dbReference type="RefSeq" id="WP_249846893.1">
    <property type="nucleotide sequence ID" value="NZ_JAMGBD010000001.1"/>
</dbReference>
<reference evidence="3" key="1">
    <citation type="submission" date="2022-05" db="EMBL/GenBank/DDBJ databases">
        <authorList>
            <person name="Jo J.-H."/>
            <person name="Im W.-T."/>
        </authorList>
    </citation>
    <scope>NUCLEOTIDE SEQUENCE</scope>
    <source>
        <strain evidence="3">SE158</strain>
    </source>
</reference>
<dbReference type="InterPro" id="IPR010895">
    <property type="entry name" value="CHRD"/>
</dbReference>
<dbReference type="SMART" id="SM00754">
    <property type="entry name" value="CHRD"/>
    <property type="match status" value="1"/>
</dbReference>